<dbReference type="InterPro" id="IPR020103">
    <property type="entry name" value="PsdUridine_synth_cat_dom_sf"/>
</dbReference>
<dbReference type="SMART" id="SM00363">
    <property type="entry name" value="S4"/>
    <property type="match status" value="1"/>
</dbReference>
<evidence type="ECO:0000256" key="2">
    <source>
        <dbReference type="ARBA" id="ARBA00023235"/>
    </source>
</evidence>
<dbReference type="PANTHER" id="PTHR21600">
    <property type="entry name" value="MITOCHONDRIAL RNA PSEUDOURIDINE SYNTHASE"/>
    <property type="match status" value="1"/>
</dbReference>
<dbReference type="NCBIfam" id="TIGR00005">
    <property type="entry name" value="rluA_subfam"/>
    <property type="match status" value="1"/>
</dbReference>
<comment type="similarity">
    <text evidence="1">Belongs to the pseudouridine synthase RluA family.</text>
</comment>
<dbReference type="PROSITE" id="PS01129">
    <property type="entry name" value="PSI_RLU"/>
    <property type="match status" value="1"/>
</dbReference>
<name>E6PYB3_9ZZZZ</name>
<dbReference type="InterPro" id="IPR002942">
    <property type="entry name" value="S4_RNA-bd"/>
</dbReference>
<dbReference type="CDD" id="cd00165">
    <property type="entry name" value="S4"/>
    <property type="match status" value="1"/>
</dbReference>
<dbReference type="GO" id="GO:0000455">
    <property type="term" value="P:enzyme-directed rRNA pseudouridine synthesis"/>
    <property type="evidence" value="ECO:0007669"/>
    <property type="project" value="TreeGrafter"/>
</dbReference>
<dbReference type="GO" id="GO:0009982">
    <property type="term" value="F:pseudouridine synthase activity"/>
    <property type="evidence" value="ECO:0007669"/>
    <property type="project" value="InterPro"/>
</dbReference>
<comment type="caution">
    <text evidence="4">The sequence shown here is derived from an EMBL/GenBank/DDBJ whole genome shotgun (WGS) entry which is preliminary data.</text>
</comment>
<dbReference type="InterPro" id="IPR050188">
    <property type="entry name" value="RluA_PseudoU_synthase"/>
</dbReference>
<dbReference type="AlphaFoldDB" id="E6PYB3"/>
<dbReference type="SUPFAM" id="SSF55120">
    <property type="entry name" value="Pseudouridine synthase"/>
    <property type="match status" value="1"/>
</dbReference>
<evidence type="ECO:0000256" key="1">
    <source>
        <dbReference type="ARBA" id="ARBA00010876"/>
    </source>
</evidence>
<dbReference type="PROSITE" id="PS50889">
    <property type="entry name" value="S4"/>
    <property type="match status" value="1"/>
</dbReference>
<dbReference type="EMBL" id="CABN01000068">
    <property type="protein sequence ID" value="CBH99922.1"/>
    <property type="molecule type" value="Genomic_DNA"/>
</dbReference>
<gene>
    <name evidence="4" type="primary">rluD</name>
    <name evidence="4" type="ORF">CARN3_0889</name>
</gene>
<dbReference type="Pfam" id="PF00849">
    <property type="entry name" value="PseudoU_synth_2"/>
    <property type="match status" value="1"/>
</dbReference>
<dbReference type="Gene3D" id="3.30.2350.10">
    <property type="entry name" value="Pseudouridine synthase"/>
    <property type="match status" value="1"/>
</dbReference>
<dbReference type="Gene3D" id="3.10.290.10">
    <property type="entry name" value="RNA-binding S4 domain"/>
    <property type="match status" value="1"/>
</dbReference>
<dbReference type="Pfam" id="PF01479">
    <property type="entry name" value="S4"/>
    <property type="match status" value="1"/>
</dbReference>
<dbReference type="InterPro" id="IPR006145">
    <property type="entry name" value="PsdUridine_synth_RsuA/RluA"/>
</dbReference>
<sequence length="350" mass="38045">MLEVETHRVPVEAAGWRLDQFLVGALSGLSRARVQHLVEQGQVLVDGQREKASMKLRGDETVTVEGQQQSIPVTARAEAIPLEIVYEDEALAVVNKPAGMMVHAGAGATEEARDAGTLVNALLHRFGALSSVGGALRPGIVHRLDKETSGLIVVAKTDEVHAALATKFAAREMTKTYVALVQGVLPEDGATIHAPIRRDAVRRTRMTTHAGEGARDAVTHYRVVERMETRFGRFTLARVRIETGRTHQIRVHMASIHHPVVGDTLYGAPAQLVALPLSTTLKARREALRLGRNFLHAAELEFEHPLSGERISLRADLPPELSAFLDCLRGASGTAKANRHDTATNEDAQK</sequence>
<dbReference type="CDD" id="cd02869">
    <property type="entry name" value="PseudoU_synth_RluA_like"/>
    <property type="match status" value="1"/>
</dbReference>
<accession>E6PYB3</accession>
<dbReference type="InterPro" id="IPR006225">
    <property type="entry name" value="PsdUridine_synth_RluC/D"/>
</dbReference>
<protein>
    <submittedName>
        <fullName evidence="4">Ribosomal large subunit pseudouridine synthase D (RRNA-uridine isomerase D) (RRNA pseudouridylate synthase D)</fullName>
        <ecNumber evidence="4">5.4.99.-</ecNumber>
    </submittedName>
</protein>
<dbReference type="InterPro" id="IPR036986">
    <property type="entry name" value="S4_RNA-bd_sf"/>
</dbReference>
<dbReference type="InterPro" id="IPR006224">
    <property type="entry name" value="PsdUridine_synth_RluA-like_CS"/>
</dbReference>
<dbReference type="EC" id="5.4.99.-" evidence="4"/>
<feature type="domain" description="RNA-binding S4" evidence="3">
    <location>
        <begin position="16"/>
        <end position="79"/>
    </location>
</feature>
<dbReference type="GO" id="GO:0003723">
    <property type="term" value="F:RNA binding"/>
    <property type="evidence" value="ECO:0007669"/>
    <property type="project" value="InterPro"/>
</dbReference>
<reference evidence="4" key="1">
    <citation type="submission" date="2009-10" db="EMBL/GenBank/DDBJ databases">
        <title>Diversity of trophic interactions inside an arsenic-rich microbial ecosystem.</title>
        <authorList>
            <person name="Bertin P.N."/>
            <person name="Heinrich-Salmeron A."/>
            <person name="Pelletier E."/>
            <person name="Goulhen-Chollet F."/>
            <person name="Arsene-Ploetze F."/>
            <person name="Gallien S."/>
            <person name="Calteau A."/>
            <person name="Vallenet D."/>
            <person name="Casiot C."/>
            <person name="Chane-Woon-Ming B."/>
            <person name="Giloteaux L."/>
            <person name="Barakat M."/>
            <person name="Bonnefoy V."/>
            <person name="Bruneel O."/>
            <person name="Chandler M."/>
            <person name="Cleiss J."/>
            <person name="Duran R."/>
            <person name="Elbaz-Poulichet F."/>
            <person name="Fonknechten N."/>
            <person name="Lauga B."/>
            <person name="Mornico D."/>
            <person name="Ortet P."/>
            <person name="Schaeffer C."/>
            <person name="Siguier P."/>
            <person name="Alexander Thil Smith A."/>
            <person name="Van Dorsselaer A."/>
            <person name="Weissenbach J."/>
            <person name="Medigue C."/>
            <person name="Le Paslier D."/>
        </authorList>
    </citation>
    <scope>NUCLEOTIDE SEQUENCE</scope>
</reference>
<evidence type="ECO:0000259" key="3">
    <source>
        <dbReference type="SMART" id="SM00363"/>
    </source>
</evidence>
<dbReference type="SUPFAM" id="SSF55174">
    <property type="entry name" value="Alpha-L RNA-binding motif"/>
    <property type="match status" value="1"/>
</dbReference>
<keyword evidence="2 4" id="KW-0413">Isomerase</keyword>
<dbReference type="PANTHER" id="PTHR21600:SF44">
    <property type="entry name" value="RIBOSOMAL LARGE SUBUNIT PSEUDOURIDINE SYNTHASE D"/>
    <property type="match status" value="1"/>
</dbReference>
<evidence type="ECO:0000313" key="4">
    <source>
        <dbReference type="EMBL" id="CBH99922.1"/>
    </source>
</evidence>
<organism evidence="4">
    <name type="scientific">mine drainage metagenome</name>
    <dbReference type="NCBI Taxonomy" id="410659"/>
    <lineage>
        <taxon>unclassified sequences</taxon>
        <taxon>metagenomes</taxon>
        <taxon>ecological metagenomes</taxon>
    </lineage>
</organism>
<proteinExistence type="inferred from homology"/>